<gene>
    <name evidence="1" type="ORF">CLV63_11219</name>
</gene>
<sequence length="64" mass="7371">MERAAALLRDHSEGISSELLQSELRLGPARVFKLLRALHARGRARCERARGTTRWYPQQRPHGH</sequence>
<organism evidence="1 2">
    <name type="scientific">Murinocardiopsis flavida</name>
    <dbReference type="NCBI Taxonomy" id="645275"/>
    <lineage>
        <taxon>Bacteria</taxon>
        <taxon>Bacillati</taxon>
        <taxon>Actinomycetota</taxon>
        <taxon>Actinomycetes</taxon>
        <taxon>Streptosporangiales</taxon>
        <taxon>Nocardiopsidaceae</taxon>
        <taxon>Murinocardiopsis</taxon>
    </lineage>
</organism>
<evidence type="ECO:0008006" key="3">
    <source>
        <dbReference type="Google" id="ProtNLM"/>
    </source>
</evidence>
<protein>
    <recommendedName>
        <fullName evidence="3">Transcriptional regulator</fullName>
    </recommendedName>
</protein>
<proteinExistence type="predicted"/>
<accession>A0A2P8DFZ4</accession>
<name>A0A2P8DFZ4_9ACTN</name>
<comment type="caution">
    <text evidence="1">The sequence shown here is derived from an EMBL/GenBank/DDBJ whole genome shotgun (WGS) entry which is preliminary data.</text>
</comment>
<dbReference type="Proteomes" id="UP000240542">
    <property type="component" value="Unassembled WGS sequence"/>
</dbReference>
<evidence type="ECO:0000313" key="1">
    <source>
        <dbReference type="EMBL" id="PSK96137.1"/>
    </source>
</evidence>
<keyword evidence="2" id="KW-1185">Reference proteome</keyword>
<dbReference type="AlphaFoldDB" id="A0A2P8DFZ4"/>
<evidence type="ECO:0000313" key="2">
    <source>
        <dbReference type="Proteomes" id="UP000240542"/>
    </source>
</evidence>
<reference evidence="1 2" key="1">
    <citation type="submission" date="2018-03" db="EMBL/GenBank/DDBJ databases">
        <title>Genomic Encyclopedia of Archaeal and Bacterial Type Strains, Phase II (KMG-II): from individual species to whole genera.</title>
        <authorList>
            <person name="Goeker M."/>
        </authorList>
    </citation>
    <scope>NUCLEOTIDE SEQUENCE [LARGE SCALE GENOMIC DNA]</scope>
    <source>
        <strain evidence="1 2">DSM 45312</strain>
    </source>
</reference>
<dbReference type="EMBL" id="PYGA01000012">
    <property type="protein sequence ID" value="PSK96137.1"/>
    <property type="molecule type" value="Genomic_DNA"/>
</dbReference>